<dbReference type="InterPro" id="IPR026721">
    <property type="entry name" value="TMEM18"/>
</dbReference>
<evidence type="ECO:0000313" key="2">
    <source>
        <dbReference type="EMBL" id="CAE0545066.1"/>
    </source>
</evidence>
<protein>
    <submittedName>
        <fullName evidence="2">Uncharacterized protein</fullName>
    </submittedName>
</protein>
<keyword evidence="1" id="KW-0812">Transmembrane</keyword>
<dbReference type="EMBL" id="HBIR01019404">
    <property type="protein sequence ID" value="CAE0545066.1"/>
    <property type="molecule type" value="Transcribed_RNA"/>
</dbReference>
<dbReference type="AlphaFoldDB" id="A0A6V2Q1E3"/>
<feature type="transmembrane region" description="Helical" evidence="1">
    <location>
        <begin position="106"/>
        <end position="125"/>
    </location>
</feature>
<feature type="transmembrane region" description="Helical" evidence="1">
    <location>
        <begin position="66"/>
        <end position="86"/>
    </location>
</feature>
<dbReference type="Pfam" id="PF14770">
    <property type="entry name" value="TMEM18"/>
    <property type="match status" value="1"/>
</dbReference>
<evidence type="ECO:0000256" key="1">
    <source>
        <dbReference type="SAM" id="Phobius"/>
    </source>
</evidence>
<proteinExistence type="predicted"/>
<organism evidence="2">
    <name type="scientific">Emiliania huxleyi</name>
    <name type="common">Coccolithophore</name>
    <name type="synonym">Pontosphaera huxleyi</name>
    <dbReference type="NCBI Taxonomy" id="2903"/>
    <lineage>
        <taxon>Eukaryota</taxon>
        <taxon>Haptista</taxon>
        <taxon>Haptophyta</taxon>
        <taxon>Prymnesiophyceae</taxon>
        <taxon>Isochrysidales</taxon>
        <taxon>Noelaerhabdaceae</taxon>
        <taxon>Emiliania</taxon>
    </lineage>
</organism>
<keyword evidence="1" id="KW-1133">Transmembrane helix</keyword>
<name>A0A6V2Q1E3_EMIHU</name>
<sequence length="164" mass="17845">MDSGAVREAVLRGLRQSGNATEGSFADDVRGFVHAVDWTEPWLKGLLGLHLSVWAVVIVTRRVNELQMALLVAILGAVYGAERLNALGAAHWREFATQDYFDERGVFVALLYCTPLLLAAGFILLNALRTTARLLVEVKRRELRANAKARAKGGGGEGGSKKKD</sequence>
<reference evidence="2" key="1">
    <citation type="submission" date="2021-01" db="EMBL/GenBank/DDBJ databases">
        <authorList>
            <person name="Corre E."/>
            <person name="Pelletier E."/>
            <person name="Niang G."/>
            <person name="Scheremetjew M."/>
            <person name="Finn R."/>
            <person name="Kale V."/>
            <person name="Holt S."/>
            <person name="Cochrane G."/>
            <person name="Meng A."/>
            <person name="Brown T."/>
            <person name="Cohen L."/>
        </authorList>
    </citation>
    <scope>NUCLEOTIDE SEQUENCE</scope>
    <source>
        <strain evidence="2">379</strain>
    </source>
</reference>
<accession>A0A6V2Q1E3</accession>
<gene>
    <name evidence="2" type="ORF">EHUX00137_LOCUS14697</name>
</gene>
<keyword evidence="1" id="KW-0472">Membrane</keyword>